<evidence type="ECO:0000313" key="2">
    <source>
        <dbReference type="Proteomes" id="UP001172082"/>
    </source>
</evidence>
<keyword evidence="2" id="KW-1185">Reference proteome</keyword>
<organism evidence="1 2">
    <name type="scientific">Splendidivirga corallicola</name>
    <dbReference type="NCBI Taxonomy" id="3051826"/>
    <lineage>
        <taxon>Bacteria</taxon>
        <taxon>Pseudomonadati</taxon>
        <taxon>Bacteroidota</taxon>
        <taxon>Cytophagia</taxon>
        <taxon>Cytophagales</taxon>
        <taxon>Splendidivirgaceae</taxon>
        <taxon>Splendidivirga</taxon>
    </lineage>
</organism>
<gene>
    <name evidence="1" type="ORF">QQ008_16625</name>
</gene>
<dbReference type="EMBL" id="JAUJEA010000006">
    <property type="protein sequence ID" value="MDN5203017.1"/>
    <property type="molecule type" value="Genomic_DNA"/>
</dbReference>
<reference evidence="1" key="1">
    <citation type="submission" date="2023-06" db="EMBL/GenBank/DDBJ databases">
        <title>Genomic of Parafulvivirga corallium.</title>
        <authorList>
            <person name="Wang G."/>
        </authorList>
    </citation>
    <scope>NUCLEOTIDE SEQUENCE</scope>
    <source>
        <strain evidence="1">BMA10</strain>
    </source>
</reference>
<evidence type="ECO:0000313" key="1">
    <source>
        <dbReference type="EMBL" id="MDN5203017.1"/>
    </source>
</evidence>
<name>A0ABT8KQJ0_9BACT</name>
<protein>
    <submittedName>
        <fullName evidence="1">Uncharacterized protein</fullName>
    </submittedName>
</protein>
<sequence>MIDKQIALLKDQIKKLDADDFDLEAWKSSTIVLLEKFFGEDNLKAKHIESIKYDYSSWSLRDASGSVTQMESCKRRGKEILLVCISELENFGIPDEVIKERDIANVIIHVLEELLTVTQYKEIRKIAQSDERFEDKKKALSETLKNYSAEMESDLLIKILTNKEIAKVI</sequence>
<comment type="caution">
    <text evidence="1">The sequence shown here is derived from an EMBL/GenBank/DDBJ whole genome shotgun (WGS) entry which is preliminary data.</text>
</comment>
<accession>A0ABT8KQJ0</accession>
<dbReference type="RefSeq" id="WP_346753041.1">
    <property type="nucleotide sequence ID" value="NZ_JAUJEA010000006.1"/>
</dbReference>
<proteinExistence type="predicted"/>
<dbReference type="Proteomes" id="UP001172082">
    <property type="component" value="Unassembled WGS sequence"/>
</dbReference>